<evidence type="ECO:0000256" key="6">
    <source>
        <dbReference type="ARBA" id="ARBA00023012"/>
    </source>
</evidence>
<dbReference type="Gene3D" id="1.10.287.130">
    <property type="match status" value="1"/>
</dbReference>
<feature type="domain" description="Histidine kinase" evidence="8">
    <location>
        <begin position="358"/>
        <end position="578"/>
    </location>
</feature>
<evidence type="ECO:0000256" key="1">
    <source>
        <dbReference type="ARBA" id="ARBA00000085"/>
    </source>
</evidence>
<comment type="catalytic activity">
    <reaction evidence="1">
        <text>ATP + protein L-histidine = ADP + protein N-phospho-L-histidine.</text>
        <dbReference type="EC" id="2.7.13.3"/>
    </reaction>
</comment>
<dbReference type="PANTHER" id="PTHR43711">
    <property type="entry name" value="TWO-COMPONENT HISTIDINE KINASE"/>
    <property type="match status" value="1"/>
</dbReference>
<dbReference type="Proteomes" id="UP000295783">
    <property type="component" value="Unassembled WGS sequence"/>
</dbReference>
<dbReference type="InterPro" id="IPR005467">
    <property type="entry name" value="His_kinase_dom"/>
</dbReference>
<dbReference type="InterPro" id="IPR003661">
    <property type="entry name" value="HisK_dim/P_dom"/>
</dbReference>
<keyword evidence="3" id="KW-0597">Phosphoprotein</keyword>
<sequence>MTDPPAWREWRRRLAGRAGATLRNEPRLVTVSAILVIAATWISIGLHVTEQRRDLYLAAERELRGGILTLSSHARRTFEAVNTTLHAVDSWLYETSRNTRSAPISELAKVIDDVQSSNEDYVDIRPISNDGFLFRFAADDDFRAFVGDRPYFEALYLAEPGTIEYSTPVVSRDTGRHVLPIAMRARPNRYGVGYLVAAVTVDQFDAAYRDLLISATGQIGLVRSDGKVLVSVPEDVMRNEASGSAFIGAIMANSHTEPGIIDAASPSGGSGAIAATLRLARHPVMVYAAFERDELDQRWQAEALPHFIAGAIATLLTILIAGWLRHVIRLREGAAAATAAALETANAANEAKRQFLANMSHELRTPLNAILGFSEVIARAMFGPLDAHYRTYGKDIHDSGKHLLHLVDQLLDISRIEAGAVALQPQPCNLGEIVDEAMRIIEPLRAQRELSLTTDLSGVKGPVLADRGVLRQIFINLLGNAAKYNRQGGSVSVTARRSDGNVFIVVADSGQGIAETDLRHIFEPFRKGDAHVAEPAEMGLGLGLPIVKALLDLMRGEIRIESTAGEGTRVLLRLPDDTAVNRQAS</sequence>
<dbReference type="SUPFAM" id="SSF47384">
    <property type="entry name" value="Homodimeric domain of signal transducing histidine kinase"/>
    <property type="match status" value="1"/>
</dbReference>
<name>A0A4R6WQT2_9PROT</name>
<evidence type="ECO:0000256" key="4">
    <source>
        <dbReference type="ARBA" id="ARBA00022679"/>
    </source>
</evidence>
<comment type="caution">
    <text evidence="9">The sequence shown here is derived from an EMBL/GenBank/DDBJ whole genome shotgun (WGS) entry which is preliminary data.</text>
</comment>
<feature type="transmembrane region" description="Helical" evidence="7">
    <location>
        <begin position="28"/>
        <end position="48"/>
    </location>
</feature>
<evidence type="ECO:0000313" key="10">
    <source>
        <dbReference type="Proteomes" id="UP000295783"/>
    </source>
</evidence>
<dbReference type="EMBL" id="SNYW01000012">
    <property type="protein sequence ID" value="TDQ78912.1"/>
    <property type="molecule type" value="Genomic_DNA"/>
</dbReference>
<evidence type="ECO:0000256" key="2">
    <source>
        <dbReference type="ARBA" id="ARBA00012438"/>
    </source>
</evidence>
<evidence type="ECO:0000256" key="5">
    <source>
        <dbReference type="ARBA" id="ARBA00022777"/>
    </source>
</evidence>
<keyword evidence="7" id="KW-0812">Transmembrane</keyword>
<dbReference type="PRINTS" id="PR00344">
    <property type="entry name" value="BCTRLSENSOR"/>
</dbReference>
<dbReference type="AlphaFoldDB" id="A0A4R6WQT2"/>
<dbReference type="InterPro" id="IPR036890">
    <property type="entry name" value="HATPase_C_sf"/>
</dbReference>
<proteinExistence type="predicted"/>
<evidence type="ECO:0000259" key="8">
    <source>
        <dbReference type="PROSITE" id="PS50109"/>
    </source>
</evidence>
<evidence type="ECO:0000256" key="3">
    <source>
        <dbReference type="ARBA" id="ARBA00022553"/>
    </source>
</evidence>
<dbReference type="OrthoDB" id="9813151at2"/>
<dbReference type="Pfam" id="PF00512">
    <property type="entry name" value="HisKA"/>
    <property type="match status" value="1"/>
</dbReference>
<dbReference type="Pfam" id="PF02518">
    <property type="entry name" value="HATPase_c"/>
    <property type="match status" value="1"/>
</dbReference>
<dbReference type="SMART" id="SM00388">
    <property type="entry name" value="HisKA"/>
    <property type="match status" value="1"/>
</dbReference>
<dbReference type="InterPro" id="IPR003594">
    <property type="entry name" value="HATPase_dom"/>
</dbReference>
<dbReference type="SMART" id="SM00387">
    <property type="entry name" value="HATPase_c"/>
    <property type="match status" value="1"/>
</dbReference>
<dbReference type="Gene3D" id="3.30.450.20">
    <property type="entry name" value="PAS domain"/>
    <property type="match status" value="2"/>
</dbReference>
<dbReference type="PROSITE" id="PS50109">
    <property type="entry name" value="HIS_KIN"/>
    <property type="match status" value="1"/>
</dbReference>
<dbReference type="PANTHER" id="PTHR43711:SF26">
    <property type="entry name" value="SENSOR HISTIDINE KINASE RCSC"/>
    <property type="match status" value="1"/>
</dbReference>
<keyword evidence="7" id="KW-1133">Transmembrane helix</keyword>
<protein>
    <recommendedName>
        <fullName evidence="2">histidine kinase</fullName>
        <ecNumber evidence="2">2.7.13.3</ecNumber>
    </recommendedName>
</protein>
<reference evidence="9 10" key="1">
    <citation type="submission" date="2019-03" db="EMBL/GenBank/DDBJ databases">
        <title>Genomic Encyclopedia of Type Strains, Phase III (KMG-III): the genomes of soil and plant-associated and newly described type strains.</title>
        <authorList>
            <person name="Whitman W."/>
        </authorList>
    </citation>
    <scope>NUCLEOTIDE SEQUENCE [LARGE SCALE GENOMIC DNA]</scope>
    <source>
        <strain evidence="9 10">CGMCC 1.7660</strain>
    </source>
</reference>
<organism evidence="9 10">
    <name type="scientific">Dongia mobilis</name>
    <dbReference type="NCBI Taxonomy" id="578943"/>
    <lineage>
        <taxon>Bacteria</taxon>
        <taxon>Pseudomonadati</taxon>
        <taxon>Pseudomonadota</taxon>
        <taxon>Alphaproteobacteria</taxon>
        <taxon>Rhodospirillales</taxon>
        <taxon>Dongiaceae</taxon>
        <taxon>Dongia</taxon>
    </lineage>
</organism>
<accession>A0A4R6WQT2</accession>
<dbReference type="InterPro" id="IPR050736">
    <property type="entry name" value="Sensor_HK_Regulatory"/>
</dbReference>
<dbReference type="CDD" id="cd00082">
    <property type="entry name" value="HisKA"/>
    <property type="match status" value="1"/>
</dbReference>
<keyword evidence="7" id="KW-0472">Membrane</keyword>
<dbReference type="CDD" id="cd12915">
    <property type="entry name" value="PDC2_DGC_like"/>
    <property type="match status" value="1"/>
</dbReference>
<dbReference type="InterPro" id="IPR036097">
    <property type="entry name" value="HisK_dim/P_sf"/>
</dbReference>
<keyword evidence="5 9" id="KW-0418">Kinase</keyword>
<evidence type="ECO:0000256" key="7">
    <source>
        <dbReference type="SAM" id="Phobius"/>
    </source>
</evidence>
<dbReference type="Gene3D" id="3.30.565.10">
    <property type="entry name" value="Histidine kinase-like ATPase, C-terminal domain"/>
    <property type="match status" value="1"/>
</dbReference>
<dbReference type="SUPFAM" id="SSF55874">
    <property type="entry name" value="ATPase domain of HSP90 chaperone/DNA topoisomerase II/histidine kinase"/>
    <property type="match status" value="1"/>
</dbReference>
<dbReference type="InterPro" id="IPR004358">
    <property type="entry name" value="Sig_transdc_His_kin-like_C"/>
</dbReference>
<keyword evidence="6" id="KW-0902">Two-component regulatory system</keyword>
<dbReference type="EC" id="2.7.13.3" evidence="2"/>
<keyword evidence="10" id="KW-1185">Reference proteome</keyword>
<dbReference type="GO" id="GO:0000155">
    <property type="term" value="F:phosphorelay sensor kinase activity"/>
    <property type="evidence" value="ECO:0007669"/>
    <property type="project" value="InterPro"/>
</dbReference>
<evidence type="ECO:0000313" key="9">
    <source>
        <dbReference type="EMBL" id="TDQ78912.1"/>
    </source>
</evidence>
<gene>
    <name evidence="9" type="ORF">A8950_3375</name>
</gene>
<keyword evidence="4" id="KW-0808">Transferase</keyword>